<comment type="similarity">
    <text evidence="2">Belongs to the complex I subunit 4 family.</text>
</comment>
<evidence type="ECO:0000256" key="4">
    <source>
        <dbReference type="ARBA" id="ARBA00022989"/>
    </source>
</evidence>
<gene>
    <name evidence="10" type="ORF">GALLR39Z86_15940</name>
</gene>
<dbReference type="GO" id="GO:0016020">
    <property type="term" value="C:membrane"/>
    <property type="evidence" value="ECO:0007669"/>
    <property type="project" value="UniProtKB-SubCell"/>
</dbReference>
<dbReference type="InterPro" id="IPR001750">
    <property type="entry name" value="ND/Mrp_TM"/>
</dbReference>
<dbReference type="GO" id="GO:0015990">
    <property type="term" value="P:electron transport coupled proton transport"/>
    <property type="evidence" value="ECO:0007669"/>
    <property type="project" value="TreeGrafter"/>
</dbReference>
<feature type="region of interest" description="Disordered" evidence="7">
    <location>
        <begin position="128"/>
        <end position="149"/>
    </location>
</feature>
<keyword evidence="3 6" id="KW-0812">Transmembrane</keyword>
<dbReference type="Pfam" id="PF00361">
    <property type="entry name" value="Proton_antipo_M"/>
    <property type="match status" value="1"/>
</dbReference>
<keyword evidence="11" id="KW-1185">Reference proteome</keyword>
<evidence type="ECO:0000256" key="2">
    <source>
        <dbReference type="ARBA" id="ARBA00009025"/>
    </source>
</evidence>
<dbReference type="InterPro" id="IPR010227">
    <property type="entry name" value="NADH_Q_OxRdtase_chainM/4"/>
</dbReference>
<reference evidence="10" key="1">
    <citation type="submission" date="2022-12" db="EMBL/GenBank/DDBJ databases">
        <title>Reference genome sequencing for broad-spectrum identification of bacterial and archaeal isolates by mass spectrometry.</title>
        <authorList>
            <person name="Sekiguchi Y."/>
            <person name="Tourlousse D.M."/>
        </authorList>
    </citation>
    <scope>NUCLEOTIDE SEQUENCE</scope>
    <source>
        <strain evidence="10">LLR39Z86</strain>
    </source>
</reference>
<feature type="transmembrane region" description="Helical" evidence="8">
    <location>
        <begin position="408"/>
        <end position="429"/>
    </location>
</feature>
<evidence type="ECO:0000313" key="10">
    <source>
        <dbReference type="EMBL" id="GLI41744.1"/>
    </source>
</evidence>
<organism evidence="10 11">
    <name type="scientific">Glycomyces algeriensis</name>
    <dbReference type="NCBI Taxonomy" id="256037"/>
    <lineage>
        <taxon>Bacteria</taxon>
        <taxon>Bacillati</taxon>
        <taxon>Actinomycetota</taxon>
        <taxon>Actinomycetes</taxon>
        <taxon>Glycomycetales</taxon>
        <taxon>Glycomycetaceae</taxon>
        <taxon>Glycomyces</taxon>
    </lineage>
</organism>
<evidence type="ECO:0000256" key="5">
    <source>
        <dbReference type="ARBA" id="ARBA00023136"/>
    </source>
</evidence>
<feature type="transmembrane region" description="Helical" evidence="8">
    <location>
        <begin position="462"/>
        <end position="484"/>
    </location>
</feature>
<feature type="compositionally biased region" description="Gly residues" evidence="7">
    <location>
        <begin position="135"/>
        <end position="147"/>
    </location>
</feature>
<evidence type="ECO:0000256" key="7">
    <source>
        <dbReference type="SAM" id="MobiDB-lite"/>
    </source>
</evidence>
<comment type="caution">
    <text evidence="10">The sequence shown here is derived from an EMBL/GenBank/DDBJ whole genome shotgun (WGS) entry which is preliminary data.</text>
</comment>
<dbReference type="GO" id="GO:0048039">
    <property type="term" value="F:ubiquinone binding"/>
    <property type="evidence" value="ECO:0007669"/>
    <property type="project" value="TreeGrafter"/>
</dbReference>
<sequence>MLVPAVAVPFFGAVLVWAWRDRAFAHWIGVAAAALGLVVVALLPLGRGDGNWSTMGGSMTGGWWHEVEFAWAPSIYLDFSLAVDGISWPLATLTALLGLLCCLHNALGAERHTSAALQVPLATVATGGPSRDAGGVTGVPGESGLGEPGEPALGEDGGAIGAGAEGRSSAALQVPLATVATGGQTRRSLRAVNVQSPAAGGVTGVPGEPASGVSGGAPLSGTAEAALGESGGATGTADAAAGPSATLTALLLAVQFASTLVFFADNLVLFFIAFESVLLPMWAIIHRYGDPAARRHAAAKFALFTVAGSLLMATGLFVAIADTGTADLGALIVLGGVSPEISLLVFALLAIGFAVKAPLWPLHSWLPDAHTAAPTVGSVLLAGVLLKLGTYGLIRIAGGIAPQGAADAAPVLAVLAAIGIIVAGLVCLSLPELKRLIAYSSVGHMGFVVLAFATGTEAGVNAALFGNLAHGLITPLLFFLAGALKARTHTGLLGSLGGLRLAAPTLAGLLCFAAFASLGLPGLAGFWGEAFTVYAATERGGAWLALAAAAAFGAFLAAAYLLRMLRRVSHGPVAPAVAGVGDVTAAELIVWSPLVAGTLLLGLIPGPLLDLFGEGLL</sequence>
<dbReference type="GO" id="GO:0003954">
    <property type="term" value="F:NADH dehydrogenase activity"/>
    <property type="evidence" value="ECO:0007669"/>
    <property type="project" value="TreeGrafter"/>
</dbReference>
<keyword evidence="5 8" id="KW-0472">Membrane</keyword>
<feature type="transmembrane region" description="Helical" evidence="8">
    <location>
        <begin position="245"/>
        <end position="263"/>
    </location>
</feature>
<accession>A0A9W6LGI5</accession>
<feature type="transmembrane region" description="Helical" evidence="8">
    <location>
        <begin position="372"/>
        <end position="396"/>
    </location>
</feature>
<evidence type="ECO:0000256" key="6">
    <source>
        <dbReference type="RuleBase" id="RU000320"/>
    </source>
</evidence>
<feature type="transmembrane region" description="Helical" evidence="8">
    <location>
        <begin position="269"/>
        <end position="289"/>
    </location>
</feature>
<name>A0A9W6LGI5_9ACTN</name>
<dbReference type="PANTHER" id="PTHR43507">
    <property type="entry name" value="NADH-UBIQUINONE OXIDOREDUCTASE CHAIN 4"/>
    <property type="match status" value="1"/>
</dbReference>
<comment type="subcellular location">
    <subcellularLocation>
        <location evidence="1">Endomembrane system</location>
        <topology evidence="1">Multi-pass membrane protein</topology>
    </subcellularLocation>
    <subcellularLocation>
        <location evidence="6">Membrane</location>
        <topology evidence="6">Multi-pass membrane protein</topology>
    </subcellularLocation>
</comment>
<evidence type="ECO:0000256" key="1">
    <source>
        <dbReference type="ARBA" id="ARBA00004127"/>
    </source>
</evidence>
<evidence type="ECO:0000259" key="9">
    <source>
        <dbReference type="Pfam" id="PF00361"/>
    </source>
</evidence>
<dbReference type="NCBIfam" id="TIGR01972">
    <property type="entry name" value="NDH_I_M"/>
    <property type="match status" value="1"/>
</dbReference>
<dbReference type="GO" id="GO:0012505">
    <property type="term" value="C:endomembrane system"/>
    <property type="evidence" value="ECO:0007669"/>
    <property type="project" value="UniProtKB-SubCell"/>
</dbReference>
<keyword evidence="4 8" id="KW-1133">Transmembrane helix</keyword>
<feature type="domain" description="NADH:quinone oxidoreductase/Mrp antiporter transmembrane" evidence="9">
    <location>
        <begin position="264"/>
        <end position="547"/>
    </location>
</feature>
<proteinExistence type="inferred from homology"/>
<dbReference type="InterPro" id="IPR003918">
    <property type="entry name" value="NADH_UbQ_OxRdtase"/>
</dbReference>
<evidence type="ECO:0000256" key="8">
    <source>
        <dbReference type="SAM" id="Phobius"/>
    </source>
</evidence>
<evidence type="ECO:0000256" key="3">
    <source>
        <dbReference type="ARBA" id="ARBA00022692"/>
    </source>
</evidence>
<dbReference type="EMBL" id="BSDT01000001">
    <property type="protein sequence ID" value="GLI41744.1"/>
    <property type="molecule type" value="Genomic_DNA"/>
</dbReference>
<evidence type="ECO:0000313" key="11">
    <source>
        <dbReference type="Proteomes" id="UP001144313"/>
    </source>
</evidence>
<protein>
    <recommendedName>
        <fullName evidence="9">NADH:quinone oxidoreductase/Mrp antiporter transmembrane domain-containing protein</fullName>
    </recommendedName>
</protein>
<dbReference type="GO" id="GO:0042773">
    <property type="term" value="P:ATP synthesis coupled electron transport"/>
    <property type="evidence" value="ECO:0007669"/>
    <property type="project" value="InterPro"/>
</dbReference>
<dbReference type="GO" id="GO:0008137">
    <property type="term" value="F:NADH dehydrogenase (ubiquinone) activity"/>
    <property type="evidence" value="ECO:0007669"/>
    <property type="project" value="InterPro"/>
</dbReference>
<feature type="transmembrane region" description="Helical" evidence="8">
    <location>
        <begin position="301"/>
        <end position="321"/>
    </location>
</feature>
<feature type="transmembrane region" description="Helical" evidence="8">
    <location>
        <begin position="28"/>
        <end position="45"/>
    </location>
</feature>
<feature type="transmembrane region" description="Helical" evidence="8">
    <location>
        <begin position="505"/>
        <end position="528"/>
    </location>
</feature>
<feature type="transmembrane region" description="Helical" evidence="8">
    <location>
        <begin position="540"/>
        <end position="562"/>
    </location>
</feature>
<dbReference type="AlphaFoldDB" id="A0A9W6LGI5"/>
<feature type="region of interest" description="Disordered" evidence="7">
    <location>
        <begin position="198"/>
        <end position="218"/>
    </location>
</feature>
<dbReference type="PRINTS" id="PR01437">
    <property type="entry name" value="NUOXDRDTASE4"/>
</dbReference>
<feature type="transmembrane region" description="Helical" evidence="8">
    <location>
        <begin position="341"/>
        <end position="360"/>
    </location>
</feature>
<feature type="transmembrane region" description="Helical" evidence="8">
    <location>
        <begin position="436"/>
        <end position="456"/>
    </location>
</feature>
<dbReference type="PANTHER" id="PTHR43507:SF1">
    <property type="entry name" value="NADH-UBIQUINONE OXIDOREDUCTASE CHAIN 4"/>
    <property type="match status" value="1"/>
</dbReference>
<dbReference type="Proteomes" id="UP001144313">
    <property type="component" value="Unassembled WGS sequence"/>
</dbReference>